<keyword evidence="3 5" id="KW-0067">ATP-binding</keyword>
<dbReference type="InterPro" id="IPR051120">
    <property type="entry name" value="ABC_AA/LPS_Transport"/>
</dbReference>
<evidence type="ECO:0000313" key="5">
    <source>
        <dbReference type="EMBL" id="XAT63465.1"/>
    </source>
</evidence>
<evidence type="ECO:0000256" key="3">
    <source>
        <dbReference type="ARBA" id="ARBA00022840"/>
    </source>
</evidence>
<protein>
    <submittedName>
        <fullName evidence="5">ABC transporter ATP-binding protein</fullName>
    </submittedName>
</protein>
<keyword evidence="6" id="KW-1185">Reference proteome</keyword>
<keyword evidence="2" id="KW-0547">Nucleotide-binding</keyword>
<dbReference type="SUPFAM" id="SSF52540">
    <property type="entry name" value="P-loop containing nucleoside triphosphate hydrolases"/>
    <property type="match status" value="1"/>
</dbReference>
<dbReference type="Pfam" id="PF12399">
    <property type="entry name" value="BCA_ABC_TP_C"/>
    <property type="match status" value="1"/>
</dbReference>
<dbReference type="InterPro" id="IPR003593">
    <property type="entry name" value="AAA+_ATPase"/>
</dbReference>
<dbReference type="SMART" id="SM00382">
    <property type="entry name" value="AAA"/>
    <property type="match status" value="1"/>
</dbReference>
<evidence type="ECO:0000313" key="6">
    <source>
        <dbReference type="Proteomes" id="UP001492541"/>
    </source>
</evidence>
<dbReference type="InterPro" id="IPR027417">
    <property type="entry name" value="P-loop_NTPase"/>
</dbReference>
<dbReference type="PANTHER" id="PTHR45772">
    <property type="entry name" value="CONSERVED COMPONENT OF ABC TRANSPORTER FOR NATURAL AMINO ACIDS-RELATED"/>
    <property type="match status" value="1"/>
</dbReference>
<gene>
    <name evidence="5" type="ORF">LPQ35_09435</name>
</gene>
<dbReference type="GO" id="GO:0005524">
    <property type="term" value="F:ATP binding"/>
    <property type="evidence" value="ECO:0007669"/>
    <property type="project" value="UniProtKB-KW"/>
</dbReference>
<proteinExistence type="predicted"/>
<evidence type="ECO:0000259" key="4">
    <source>
        <dbReference type="PROSITE" id="PS50893"/>
    </source>
</evidence>
<dbReference type="CDD" id="cd03219">
    <property type="entry name" value="ABC_Mj1267_LivG_branched"/>
    <property type="match status" value="1"/>
</dbReference>
<dbReference type="RefSeq" id="WP_193807443.1">
    <property type="nucleotide sequence ID" value="NZ_CP087714.1"/>
</dbReference>
<feature type="domain" description="ABC transporter" evidence="4">
    <location>
        <begin position="2"/>
        <end position="238"/>
    </location>
</feature>
<reference evidence="5 6" key="1">
    <citation type="submission" date="2021-11" db="EMBL/GenBank/DDBJ databases">
        <title>Whole genome of Geoglobus acetivorans.</title>
        <authorList>
            <person name="Liu D."/>
        </authorList>
    </citation>
    <scope>NUCLEOTIDE SEQUENCE [LARGE SCALE GENOMIC DNA]</scope>
    <source>
        <strain evidence="5 6">SBH6</strain>
    </source>
</reference>
<dbReference type="PROSITE" id="PS50893">
    <property type="entry name" value="ABC_TRANSPORTER_2"/>
    <property type="match status" value="1"/>
</dbReference>
<dbReference type="EMBL" id="CP087714">
    <property type="protein sequence ID" value="XAT63465.1"/>
    <property type="molecule type" value="Genomic_DNA"/>
</dbReference>
<sequence>MLEIKNISKNFGGIKALNNVSLSIEKDEIVGLIGPNGSGKTTLFNIVSGLIKPDSGAVIFSGKRIEGLQPEVISLSGITRTFQEVRVIDSLNVLENTMIASLPHFKMNYHIASDAAIEALEIVGLKDRAQTPVSKLKDGEKRLLELARAIAANPKLVLLDEIMAGLMEKEQSRLANLINMLRNELEITVFWIEHVLRAMFRLVEVDRIVVLNWGNKIAEGAPDEILRNNEVIEAYLGKIRGLGGETIA</sequence>
<dbReference type="Gene3D" id="3.40.50.300">
    <property type="entry name" value="P-loop containing nucleotide triphosphate hydrolases"/>
    <property type="match status" value="1"/>
</dbReference>
<evidence type="ECO:0000256" key="2">
    <source>
        <dbReference type="ARBA" id="ARBA00022741"/>
    </source>
</evidence>
<dbReference type="InterPro" id="IPR003439">
    <property type="entry name" value="ABC_transporter-like_ATP-bd"/>
</dbReference>
<name>A0ABZ3H417_GEOAI</name>
<evidence type="ECO:0000256" key="1">
    <source>
        <dbReference type="ARBA" id="ARBA00022448"/>
    </source>
</evidence>
<accession>A0ABZ3H417</accession>
<dbReference type="Proteomes" id="UP001492541">
    <property type="component" value="Chromosome"/>
</dbReference>
<dbReference type="GeneID" id="90449914"/>
<dbReference type="Pfam" id="PF00005">
    <property type="entry name" value="ABC_tran"/>
    <property type="match status" value="1"/>
</dbReference>
<organism evidence="5 6">
    <name type="scientific">Geoglobus acetivorans</name>
    <dbReference type="NCBI Taxonomy" id="565033"/>
    <lineage>
        <taxon>Archaea</taxon>
        <taxon>Methanobacteriati</taxon>
        <taxon>Methanobacteriota</taxon>
        <taxon>Archaeoglobi</taxon>
        <taxon>Archaeoglobales</taxon>
        <taxon>Archaeoglobaceae</taxon>
        <taxon>Geoglobus</taxon>
    </lineage>
</organism>
<keyword evidence="1" id="KW-0813">Transport</keyword>
<dbReference type="PANTHER" id="PTHR45772:SF7">
    <property type="entry name" value="AMINO ACID ABC TRANSPORTER ATP-BINDING PROTEIN"/>
    <property type="match status" value="1"/>
</dbReference>
<dbReference type="InterPro" id="IPR032823">
    <property type="entry name" value="BCA_ABC_TP_C"/>
</dbReference>